<dbReference type="InterPro" id="IPR003759">
    <property type="entry name" value="Cbl-bd_cap"/>
</dbReference>
<dbReference type="InterPro" id="IPR036724">
    <property type="entry name" value="Cobalamin-bd_sf"/>
</dbReference>
<dbReference type="Proteomes" id="UP001589789">
    <property type="component" value="Unassembled WGS sequence"/>
</dbReference>
<dbReference type="InterPro" id="IPR006158">
    <property type="entry name" value="Cobalamin-bd"/>
</dbReference>
<feature type="domain" description="B12-binding" evidence="2">
    <location>
        <begin position="182"/>
        <end position="311"/>
    </location>
</feature>
<dbReference type="Pfam" id="PF02310">
    <property type="entry name" value="B12-binding"/>
    <property type="match status" value="1"/>
</dbReference>
<dbReference type="EMBL" id="JBHLVZ010000113">
    <property type="protein sequence ID" value="MFC0389427.1"/>
    <property type="molecule type" value="Genomic_DNA"/>
</dbReference>
<dbReference type="RefSeq" id="WP_377056795.1">
    <property type="nucleotide sequence ID" value="NZ_JBHLVZ010000113.1"/>
</dbReference>
<feature type="region of interest" description="Disordered" evidence="1">
    <location>
        <begin position="1"/>
        <end position="26"/>
    </location>
</feature>
<evidence type="ECO:0000256" key="1">
    <source>
        <dbReference type="SAM" id="MobiDB-lite"/>
    </source>
</evidence>
<dbReference type="Gene3D" id="1.10.1240.10">
    <property type="entry name" value="Methionine synthase domain"/>
    <property type="match status" value="1"/>
</dbReference>
<organism evidence="3 4">
    <name type="scientific">Muricoccus vinaceus</name>
    <dbReference type="NCBI Taxonomy" id="424704"/>
    <lineage>
        <taxon>Bacteria</taxon>
        <taxon>Pseudomonadati</taxon>
        <taxon>Pseudomonadota</taxon>
        <taxon>Alphaproteobacteria</taxon>
        <taxon>Acetobacterales</taxon>
        <taxon>Roseomonadaceae</taxon>
        <taxon>Muricoccus</taxon>
    </lineage>
</organism>
<evidence type="ECO:0000313" key="3">
    <source>
        <dbReference type="EMBL" id="MFC0389427.1"/>
    </source>
</evidence>
<dbReference type="Pfam" id="PF02607">
    <property type="entry name" value="B12-binding_2"/>
    <property type="match status" value="1"/>
</dbReference>
<evidence type="ECO:0000259" key="2">
    <source>
        <dbReference type="PROSITE" id="PS51332"/>
    </source>
</evidence>
<proteinExistence type="predicted"/>
<keyword evidence="4" id="KW-1185">Reference proteome</keyword>
<comment type="caution">
    <text evidence="3">The sequence shown here is derived from an EMBL/GenBank/DDBJ whole genome shotgun (WGS) entry which is preliminary data.</text>
</comment>
<evidence type="ECO:0000313" key="4">
    <source>
        <dbReference type="Proteomes" id="UP001589789"/>
    </source>
</evidence>
<name>A0ABV6J0P3_9PROT</name>
<dbReference type="Gene3D" id="3.40.50.280">
    <property type="entry name" value="Cobalamin-binding domain"/>
    <property type="match status" value="1"/>
</dbReference>
<reference evidence="3 4" key="1">
    <citation type="submission" date="2024-09" db="EMBL/GenBank/DDBJ databases">
        <authorList>
            <person name="Sun Q."/>
            <person name="Mori K."/>
        </authorList>
    </citation>
    <scope>NUCLEOTIDE SEQUENCE [LARGE SCALE GENOMIC DNA]</scope>
    <source>
        <strain evidence="3 4">CCM 7468</strain>
    </source>
</reference>
<protein>
    <submittedName>
        <fullName evidence="3">B12-binding domain-containing protein</fullName>
    </submittedName>
</protein>
<gene>
    <name evidence="3" type="ORF">ACFFIC_28350</name>
</gene>
<dbReference type="InterPro" id="IPR036594">
    <property type="entry name" value="Meth_synthase_dom"/>
</dbReference>
<sequence length="311" mass="32823">MGEKPMEPGTAEIAGKTGGGRHHAPDDAAFYASDTEAGEAPARGVVRDAAVALGQRLVLLARTIETEVVPRLVLVHRAPPSLSRARTPPVRAKDITRLAASLLAHDTEAAAARVEEVRSRGATLEHVSLDLMAPVARRLGEMWADDDCTYTDVTLGVWRLQQLLRGLSPVFQPQSDPARGEHRRALIVAMPGEDHSFGTDIVAGLLRLSGWEVCNEPAATGGELSRRVRRERFAIVGLSAGCSDDLTAMAALIAGIRRAAGGQAIGVMVGGYVFTQQPQGALRVGADAVALDARHAVRQAESLLGLLGAGH</sequence>
<accession>A0ABV6J0P3</accession>
<dbReference type="SUPFAM" id="SSF52242">
    <property type="entry name" value="Cobalamin (vitamin B12)-binding domain"/>
    <property type="match status" value="1"/>
</dbReference>
<dbReference type="PROSITE" id="PS51332">
    <property type="entry name" value="B12_BINDING"/>
    <property type="match status" value="1"/>
</dbReference>